<feature type="region of interest" description="Disordered" evidence="11">
    <location>
        <begin position="206"/>
        <end position="232"/>
    </location>
</feature>
<evidence type="ECO:0000256" key="1">
    <source>
        <dbReference type="ARBA" id="ARBA00004496"/>
    </source>
</evidence>
<dbReference type="AlphaFoldDB" id="A0AAN6HZC6"/>
<dbReference type="GO" id="GO:0004519">
    <property type="term" value="F:endonuclease activity"/>
    <property type="evidence" value="ECO:0007669"/>
    <property type="project" value="UniProtKB-KW"/>
</dbReference>
<keyword evidence="3 10" id="KW-0963">Cytoplasm</keyword>
<evidence type="ECO:0000259" key="12">
    <source>
        <dbReference type="PROSITE" id="PS52044"/>
    </source>
</evidence>
<dbReference type="GO" id="GO:0016787">
    <property type="term" value="F:hydrolase activity"/>
    <property type="evidence" value="ECO:0007669"/>
    <property type="project" value="UniProtKB-KW"/>
</dbReference>
<feature type="compositionally biased region" description="Basic and acidic residues" evidence="11">
    <location>
        <begin position="480"/>
        <end position="510"/>
    </location>
</feature>
<feature type="active site" evidence="10">
    <location>
        <position position="214"/>
    </location>
</feature>
<dbReference type="PANTHER" id="PTHR16036:SF2">
    <property type="entry name" value="TRNA ENDONUCLEASE ANKZF1"/>
    <property type="match status" value="1"/>
</dbReference>
<dbReference type="EMBL" id="JAHLUH010000013">
    <property type="protein sequence ID" value="KAG7725317.1"/>
    <property type="molecule type" value="Genomic_DNA"/>
</dbReference>
<evidence type="ECO:0000256" key="4">
    <source>
        <dbReference type="ARBA" id="ARBA00022722"/>
    </source>
</evidence>
<dbReference type="InterPro" id="IPR036770">
    <property type="entry name" value="Ankyrin_rpt-contain_sf"/>
</dbReference>
<dbReference type="Pfam" id="PF18826">
    <property type="entry name" value="bVLRF1"/>
    <property type="match status" value="1"/>
</dbReference>
<organism evidence="13 16">
    <name type="scientific">Ogataea haglerorum</name>
    <dbReference type="NCBI Taxonomy" id="1937702"/>
    <lineage>
        <taxon>Eukaryota</taxon>
        <taxon>Fungi</taxon>
        <taxon>Dikarya</taxon>
        <taxon>Ascomycota</taxon>
        <taxon>Saccharomycotina</taxon>
        <taxon>Pichiomycetes</taxon>
        <taxon>Pichiales</taxon>
        <taxon>Pichiaceae</taxon>
        <taxon>Ogataea</taxon>
    </lineage>
</organism>
<keyword evidence="9" id="KW-0175">Coiled coil</keyword>
<evidence type="ECO:0000313" key="13">
    <source>
        <dbReference type="EMBL" id="KAG7725317.1"/>
    </source>
</evidence>
<sequence length="555" mass="62910">MTHSLEISDLYIFNLSTPVLSSLELMYFDSHTLEAKPKEQEPISNTGYVSRPKPRVEEDDFERFNRKRSLAGLTTVSEAQFEDMMDQLSISGSESDSEDEESTVSYLNTQSPFVLFQSSLLDAGLCFGAYKTVLNAQNEDPLESLKKLATTGSGKSALFMLGGGHFAGAIISHDRISTKGNHGSAEELRMQSVRFLHHKTFHRYTTRRKQGGAQNASDNAKGKAKSAGSTLRRYNEQALQQDIRNLLAEWRKELDGCEYIFIKASGSASHKIIAGYPNSPIQNDDPRVRHFPFTTKRPTSSELRRAWIELSYLKILDLPKARKDEVEREQRQQEALARSRVQKQATAPKQEAPEIEVSRELVSLLKRSKAPALISFVKKNKIDVNMELQPETEYASTPTMLHFAAASKLSHMCQVLLVNLKADPAIKNRHGRTAYELAPQHAKYSFQVARNILGEDYCDWDAARVKEPMTKEEVERILNEEKRQNEEESKKLIDEQLEKAKQEAEEEHTRKFGRGKPLGISEQQNLSSLTPEQRMRVLREQRARAAEARLGKLAK</sequence>
<feature type="region of interest" description="Disordered" evidence="11">
    <location>
        <begin position="326"/>
        <end position="352"/>
    </location>
</feature>
<reference evidence="13 15" key="1">
    <citation type="journal article" date="2021" name="G3 (Bethesda)">
        <title>Genomic diversity, chromosomal rearrangements, and interspecies hybridization in the ogataea polymorpha species complex.</title>
        <authorList>
            <person name="Hanson S.J."/>
            <person name="Cinneide E.O."/>
            <person name="Salzberg L.I."/>
            <person name="Wolfe K.H."/>
            <person name="McGowan J."/>
            <person name="Fitzpatrick D.A."/>
            <person name="Matlin K."/>
        </authorList>
    </citation>
    <scope>NUCLEOTIDE SEQUENCE</scope>
    <source>
        <strain evidence="14">81-436-3</strain>
        <strain evidence="13">83-405-1</strain>
    </source>
</reference>
<keyword evidence="7 10" id="KW-0378">Hydrolase</keyword>
<name>A0AAN6HZC6_9ASCO</name>
<gene>
    <name evidence="13" type="ORF">KL933_004331</name>
    <name evidence="14" type="ORF">KL946_004607</name>
</gene>
<evidence type="ECO:0000256" key="10">
    <source>
        <dbReference type="PROSITE-ProRule" id="PRU01389"/>
    </source>
</evidence>
<comment type="caution">
    <text evidence="13">The sequence shown here is derived from an EMBL/GenBank/DDBJ whole genome shotgun (WGS) entry which is preliminary data.</text>
</comment>
<feature type="region of interest" description="Disordered" evidence="11">
    <location>
        <begin position="480"/>
        <end position="537"/>
    </location>
</feature>
<evidence type="ECO:0000313" key="16">
    <source>
        <dbReference type="Proteomes" id="UP000738402"/>
    </source>
</evidence>
<evidence type="ECO:0000256" key="5">
    <source>
        <dbReference type="ARBA" id="ARBA00022737"/>
    </source>
</evidence>
<feature type="domain" description="VLRF1" evidence="12">
    <location>
        <begin position="152"/>
        <end position="313"/>
    </location>
</feature>
<dbReference type="GO" id="GO:0036503">
    <property type="term" value="P:ERAD pathway"/>
    <property type="evidence" value="ECO:0007669"/>
    <property type="project" value="TreeGrafter"/>
</dbReference>
<evidence type="ECO:0000256" key="7">
    <source>
        <dbReference type="ARBA" id="ARBA00022801"/>
    </source>
</evidence>
<dbReference type="Gene3D" id="1.25.40.20">
    <property type="entry name" value="Ankyrin repeat-containing domain"/>
    <property type="match status" value="1"/>
</dbReference>
<dbReference type="Proteomes" id="UP000697297">
    <property type="component" value="Unassembled WGS sequence"/>
</dbReference>
<dbReference type="SUPFAM" id="SSF48403">
    <property type="entry name" value="Ankyrin repeat"/>
    <property type="match status" value="1"/>
</dbReference>
<comment type="subcellular location">
    <subcellularLocation>
        <location evidence="1">Cytoplasm</location>
    </subcellularLocation>
</comment>
<evidence type="ECO:0000256" key="9">
    <source>
        <dbReference type="ARBA" id="ARBA00023054"/>
    </source>
</evidence>
<keyword evidence="5" id="KW-0677">Repeat</keyword>
<dbReference type="InterPro" id="IPR041175">
    <property type="entry name" value="VLRF1/Vms1"/>
</dbReference>
<evidence type="ECO:0000256" key="11">
    <source>
        <dbReference type="SAM" id="MobiDB-lite"/>
    </source>
</evidence>
<feature type="compositionally biased region" description="Polar residues" evidence="11">
    <location>
        <begin position="521"/>
        <end position="531"/>
    </location>
</feature>
<keyword evidence="15" id="KW-1185">Reference proteome</keyword>
<evidence type="ECO:0000313" key="15">
    <source>
        <dbReference type="Proteomes" id="UP000697297"/>
    </source>
</evidence>
<evidence type="ECO:0000256" key="8">
    <source>
        <dbReference type="ARBA" id="ARBA00023043"/>
    </source>
</evidence>
<protein>
    <recommendedName>
        <fullName evidence="12">VLRF1 domain-containing protein</fullName>
    </recommendedName>
</protein>
<comment type="domain">
    <text evidence="10">The VLRF1 domain mediates binding to the 60S ribosomal subunit.</text>
</comment>
<dbReference type="GO" id="GO:0005737">
    <property type="term" value="C:cytoplasm"/>
    <property type="evidence" value="ECO:0007669"/>
    <property type="project" value="UniProtKB-SubCell"/>
</dbReference>
<keyword evidence="4 10" id="KW-0540">Nuclease</keyword>
<dbReference type="EMBL" id="JAHLUN010000014">
    <property type="protein sequence ID" value="KAG7762491.1"/>
    <property type="molecule type" value="Genomic_DNA"/>
</dbReference>
<dbReference type="InterPro" id="IPR047139">
    <property type="entry name" value="ANKZ1/VMS1"/>
</dbReference>
<comment type="similarity">
    <text evidence="2 10">Belongs to the ANKZF1/VMS1 family.</text>
</comment>
<dbReference type="Proteomes" id="UP000738402">
    <property type="component" value="Unassembled WGS sequence"/>
</dbReference>
<accession>A0AAN6HZC6</accession>
<keyword evidence="6 10" id="KW-0255">Endonuclease</keyword>
<dbReference type="PANTHER" id="PTHR16036">
    <property type="entry name" value="ANKYRIN REPEAT AND ZINC FINGER DOMAIN-CONTAINING PROTEIN 1"/>
    <property type="match status" value="1"/>
</dbReference>
<keyword evidence="8" id="KW-0040">ANK repeat</keyword>
<dbReference type="PROSITE" id="PS52044">
    <property type="entry name" value="VLRF1"/>
    <property type="match status" value="1"/>
</dbReference>
<evidence type="ECO:0000256" key="3">
    <source>
        <dbReference type="ARBA" id="ARBA00022490"/>
    </source>
</evidence>
<evidence type="ECO:0000256" key="2">
    <source>
        <dbReference type="ARBA" id="ARBA00009262"/>
    </source>
</evidence>
<evidence type="ECO:0000256" key="6">
    <source>
        <dbReference type="ARBA" id="ARBA00022759"/>
    </source>
</evidence>
<proteinExistence type="inferred from homology"/>
<evidence type="ECO:0000313" key="14">
    <source>
        <dbReference type="EMBL" id="KAG7762491.1"/>
    </source>
</evidence>